<accession>A0A6J4L5T0</accession>
<feature type="compositionally biased region" description="Basic residues" evidence="1">
    <location>
        <begin position="94"/>
        <end position="106"/>
    </location>
</feature>
<dbReference type="EC" id="1.9.3.1" evidence="2"/>
<protein>
    <submittedName>
        <fullName evidence="2">Cytochrome c oxidase polypeptide III</fullName>
        <ecNumber evidence="2">1.9.3.1</ecNumber>
    </submittedName>
</protein>
<dbReference type="GO" id="GO:0016491">
    <property type="term" value="F:oxidoreductase activity"/>
    <property type="evidence" value="ECO:0007669"/>
    <property type="project" value="UniProtKB-KW"/>
</dbReference>
<feature type="non-terminal residue" evidence="2">
    <location>
        <position position="1"/>
    </location>
</feature>
<name>A0A6J4L5T0_9BACT</name>
<keyword evidence="2" id="KW-0560">Oxidoreductase</keyword>
<feature type="non-terminal residue" evidence="2">
    <location>
        <position position="207"/>
    </location>
</feature>
<dbReference type="AlphaFoldDB" id="A0A6J4L5T0"/>
<feature type="region of interest" description="Disordered" evidence="1">
    <location>
        <begin position="1"/>
        <end position="46"/>
    </location>
</feature>
<feature type="region of interest" description="Disordered" evidence="1">
    <location>
        <begin position="94"/>
        <end position="121"/>
    </location>
</feature>
<sequence length="207" mass="22201">ERARAGAADHRRFRASRAGDRAARRAVVGNGGADPDRGRGLHRPDRHVLLPEVPEPALAAPRRAAAQDPAAHHQHVRADRQQLRHPLRRHLHQRARRRARPAHRRGALADAGAGVPGAEGGGVQPGGVLLGQPRVRQHRVDHDRLPLVARAVGGAQEHRGPGAFVQGPLDSRAGAGDEDQRAVLALRGGDLDSAVHHHLPHAADPRM</sequence>
<proteinExistence type="predicted"/>
<evidence type="ECO:0000313" key="2">
    <source>
        <dbReference type="EMBL" id="CAA9324624.1"/>
    </source>
</evidence>
<evidence type="ECO:0000256" key="1">
    <source>
        <dbReference type="SAM" id="MobiDB-lite"/>
    </source>
</evidence>
<dbReference type="EMBL" id="CADCTV010000388">
    <property type="protein sequence ID" value="CAA9324624.1"/>
    <property type="molecule type" value="Genomic_DNA"/>
</dbReference>
<reference evidence="2" key="1">
    <citation type="submission" date="2020-02" db="EMBL/GenBank/DDBJ databases">
        <authorList>
            <person name="Meier V. D."/>
        </authorList>
    </citation>
    <scope>NUCLEOTIDE SEQUENCE</scope>
    <source>
        <strain evidence="2">AVDCRST_MAG89</strain>
    </source>
</reference>
<gene>
    <name evidence="2" type="ORF">AVDCRST_MAG89-1822</name>
</gene>
<feature type="compositionally biased region" description="Basic and acidic residues" evidence="1">
    <location>
        <begin position="34"/>
        <end position="46"/>
    </location>
</feature>
<organism evidence="2">
    <name type="scientific">uncultured Gemmatimonadota bacterium</name>
    <dbReference type="NCBI Taxonomy" id="203437"/>
    <lineage>
        <taxon>Bacteria</taxon>
        <taxon>Pseudomonadati</taxon>
        <taxon>Gemmatimonadota</taxon>
        <taxon>environmental samples</taxon>
    </lineage>
</organism>